<gene>
    <name evidence="4" type="ordered locus">Mahau_0395</name>
</gene>
<evidence type="ECO:0000256" key="2">
    <source>
        <dbReference type="SAM" id="Phobius"/>
    </source>
</evidence>
<organism evidence="4 5">
    <name type="scientific">Mahella australiensis (strain DSM 15567 / CIP 107919 / 50-1 BON)</name>
    <dbReference type="NCBI Taxonomy" id="697281"/>
    <lineage>
        <taxon>Bacteria</taxon>
        <taxon>Bacillati</taxon>
        <taxon>Bacillota</taxon>
        <taxon>Clostridia</taxon>
        <taxon>Thermoanaerobacterales</taxon>
        <taxon>Thermoanaerobacterales Family IV. Incertae Sedis</taxon>
        <taxon>Mahella</taxon>
    </lineage>
</organism>
<proteinExistence type="predicted"/>
<dbReference type="EMBL" id="CP002360">
    <property type="protein sequence ID" value="AEE95611.1"/>
    <property type="molecule type" value="Genomic_DNA"/>
</dbReference>
<evidence type="ECO:0000313" key="5">
    <source>
        <dbReference type="Proteomes" id="UP000008457"/>
    </source>
</evidence>
<dbReference type="Gene3D" id="3.30.420.10">
    <property type="entry name" value="Ribonuclease H-like superfamily/Ribonuclease H"/>
    <property type="match status" value="1"/>
</dbReference>
<dbReference type="HOGENOM" id="CLU_041517_0_1_9"/>
<evidence type="ECO:0000259" key="3">
    <source>
        <dbReference type="PROSITE" id="PS50994"/>
    </source>
</evidence>
<dbReference type="STRING" id="697281.Mahau_0395"/>
<feature type="transmembrane region" description="Helical" evidence="2">
    <location>
        <begin position="12"/>
        <end position="30"/>
    </location>
</feature>
<dbReference type="InterPro" id="IPR001584">
    <property type="entry name" value="Integrase_cat-core"/>
</dbReference>
<dbReference type="SUPFAM" id="SSF46689">
    <property type="entry name" value="Homeodomain-like"/>
    <property type="match status" value="1"/>
</dbReference>
<reference evidence="4 5" key="2">
    <citation type="journal article" date="2011" name="Stand. Genomic Sci.">
        <title>Complete genome sequence of Mahella australiensis type strain (50-1 BON).</title>
        <authorList>
            <person name="Sikorski J."/>
            <person name="Teshima H."/>
            <person name="Nolan M."/>
            <person name="Lucas S."/>
            <person name="Hammon N."/>
            <person name="Deshpande S."/>
            <person name="Cheng J.F."/>
            <person name="Pitluck S."/>
            <person name="Liolios K."/>
            <person name="Pagani I."/>
            <person name="Ivanova N."/>
            <person name="Huntemann M."/>
            <person name="Mavromatis K."/>
            <person name="Ovchinikova G."/>
            <person name="Pati A."/>
            <person name="Tapia R."/>
            <person name="Han C."/>
            <person name="Goodwin L."/>
            <person name="Chen A."/>
            <person name="Palaniappan K."/>
            <person name="Land M."/>
            <person name="Hauser L."/>
            <person name="Ngatchou-Djao O.D."/>
            <person name="Rohde M."/>
            <person name="Pukall R."/>
            <person name="Spring S."/>
            <person name="Abt B."/>
            <person name="Goker M."/>
            <person name="Detter J.C."/>
            <person name="Woyke T."/>
            <person name="Bristow J."/>
            <person name="Markowitz V."/>
            <person name="Hugenholtz P."/>
            <person name="Eisen J.A."/>
            <person name="Kyrpides N.C."/>
            <person name="Klenk H.P."/>
            <person name="Lapidus A."/>
        </authorList>
    </citation>
    <scope>NUCLEOTIDE SEQUENCE [LARGE SCALE GENOMIC DNA]</scope>
    <source>
        <strain evidence="5">DSM 15567 / CIP 107919 / 50-1 BON</strain>
    </source>
</reference>
<dbReference type="InterPro" id="IPR036397">
    <property type="entry name" value="RNaseH_sf"/>
</dbReference>
<keyword evidence="2" id="KW-0812">Transmembrane</keyword>
<dbReference type="GO" id="GO:0003676">
    <property type="term" value="F:nucleic acid binding"/>
    <property type="evidence" value="ECO:0007669"/>
    <property type="project" value="InterPro"/>
</dbReference>
<protein>
    <submittedName>
        <fullName evidence="4">Integrase catalytic region</fullName>
    </submittedName>
</protein>
<feature type="compositionally biased region" description="Low complexity" evidence="1">
    <location>
        <begin position="436"/>
        <end position="446"/>
    </location>
</feature>
<dbReference type="GO" id="GO:0015074">
    <property type="term" value="P:DNA integration"/>
    <property type="evidence" value="ECO:0007669"/>
    <property type="project" value="InterPro"/>
</dbReference>
<accession>F3ZY86</accession>
<dbReference type="eggNOG" id="COG2801">
    <property type="taxonomic scope" value="Bacteria"/>
</dbReference>
<keyword evidence="2" id="KW-1133">Transmembrane helix</keyword>
<dbReference type="PANTHER" id="PTHR35004">
    <property type="entry name" value="TRANSPOSASE RV3428C-RELATED"/>
    <property type="match status" value="1"/>
</dbReference>
<dbReference type="PANTHER" id="PTHR35004:SF7">
    <property type="entry name" value="INTEGRASE PROTEIN"/>
    <property type="match status" value="1"/>
</dbReference>
<feature type="domain" description="Integrase catalytic" evidence="3">
    <location>
        <begin position="172"/>
        <end position="355"/>
    </location>
</feature>
<dbReference type="Proteomes" id="UP000008457">
    <property type="component" value="Chromosome"/>
</dbReference>
<keyword evidence="2" id="KW-0472">Membrane</keyword>
<evidence type="ECO:0000256" key="1">
    <source>
        <dbReference type="SAM" id="MobiDB-lite"/>
    </source>
</evidence>
<dbReference type="InterPro" id="IPR012337">
    <property type="entry name" value="RNaseH-like_sf"/>
</dbReference>
<dbReference type="AlphaFoldDB" id="F3ZY86"/>
<evidence type="ECO:0000313" key="4">
    <source>
        <dbReference type="EMBL" id="AEE95611.1"/>
    </source>
</evidence>
<sequence>MHALNLSYYESQLFLFLLLFYDIVIVKLFCDNVIMRREEQYCMTESEMQKLVVINKVIDGTLTASEAAQVLDLSVRQIFRLKKGVKEQGASFVIHKNRGRKPANALSDELVNHILTLRKEKYFDTNFSHFRDLLEDDKGIILSNSSVYRILDNAGIQSPRKHRRPRKIHARRERMPQAGMLVQIDCTSFEWIPSVGNMALHGAIDDATGQVLALYFTENECMNGYFELMRTIIGQYGIPISLYADKHTIFASPNKGKISIEEQLEGKVVNETQFQMAMSTLGISIINARSPQAKGRVERLWNTLQDRLRAELRIYGIDSMEKANEFLPKFLERYNKRFAIEPQDPEPAFRELPPDIDLDNILCVKLSRKVDNGGVFSLHSQYYQVVCDDGKTVAPIVPRAKITVLTSPRIGIRVQYGNNIYAVKKLDEPPKKAQKANKASSSSTAKPYKPSPTHPWKQGWQKAPSYWYEESDREILEALYNSSRAWH</sequence>
<dbReference type="PROSITE" id="PS50994">
    <property type="entry name" value="INTEGRASE"/>
    <property type="match status" value="1"/>
</dbReference>
<dbReference type="InterPro" id="IPR047797">
    <property type="entry name" value="ISNCY_transpos"/>
</dbReference>
<keyword evidence="5" id="KW-1185">Reference proteome</keyword>
<dbReference type="SUPFAM" id="SSF53098">
    <property type="entry name" value="Ribonuclease H-like"/>
    <property type="match status" value="1"/>
</dbReference>
<dbReference type="KEGG" id="mas:Mahau_0395"/>
<feature type="region of interest" description="Disordered" evidence="1">
    <location>
        <begin position="427"/>
        <end position="460"/>
    </location>
</feature>
<name>F3ZY86_MAHA5</name>
<dbReference type="NCBIfam" id="NF033594">
    <property type="entry name" value="transpos_ISNCY_2"/>
    <property type="match status" value="1"/>
</dbReference>
<reference evidence="5" key="1">
    <citation type="submission" date="2010-11" db="EMBL/GenBank/DDBJ databases">
        <title>The complete genome of Mahella australiensis DSM 15567.</title>
        <authorList>
            <consortium name="US DOE Joint Genome Institute (JGI-PGF)"/>
            <person name="Lucas S."/>
            <person name="Copeland A."/>
            <person name="Lapidus A."/>
            <person name="Bruce D."/>
            <person name="Goodwin L."/>
            <person name="Pitluck S."/>
            <person name="Kyrpides N."/>
            <person name="Mavromatis K."/>
            <person name="Pagani I."/>
            <person name="Ivanova N."/>
            <person name="Teshima H."/>
            <person name="Brettin T."/>
            <person name="Detter J.C."/>
            <person name="Han C."/>
            <person name="Tapia R."/>
            <person name="Land M."/>
            <person name="Hauser L."/>
            <person name="Markowitz V."/>
            <person name="Cheng J.-F."/>
            <person name="Hugenholtz P."/>
            <person name="Woyke T."/>
            <person name="Wu D."/>
            <person name="Spring S."/>
            <person name="Pukall R."/>
            <person name="Steenblock K."/>
            <person name="Schneider S."/>
            <person name="Klenk H.-P."/>
            <person name="Eisen J.A."/>
        </authorList>
    </citation>
    <scope>NUCLEOTIDE SEQUENCE [LARGE SCALE GENOMIC DNA]</scope>
    <source>
        <strain evidence="5">DSM 15567 / CIP 107919 / 50-1 BON</strain>
    </source>
</reference>
<dbReference type="InterPro" id="IPR009057">
    <property type="entry name" value="Homeodomain-like_sf"/>
</dbReference>